<dbReference type="Pfam" id="PF00156">
    <property type="entry name" value="Pribosyltran"/>
    <property type="match status" value="1"/>
</dbReference>
<dbReference type="PANTHER" id="PTHR47505:SF1">
    <property type="entry name" value="DNA UTILIZATION PROTEIN YHGH"/>
    <property type="match status" value="1"/>
</dbReference>
<dbReference type="RefSeq" id="WP_340267268.1">
    <property type="nucleotide sequence ID" value="NZ_JBBEOG010000001.1"/>
</dbReference>
<feature type="domain" description="Phosphoribosyltransferase" evidence="2">
    <location>
        <begin position="149"/>
        <end position="247"/>
    </location>
</feature>
<gene>
    <name evidence="3" type="ORF">ACFPJ6_05750</name>
</gene>
<dbReference type="SUPFAM" id="SSF53271">
    <property type="entry name" value="PRTase-like"/>
    <property type="match status" value="1"/>
</dbReference>
<dbReference type="PANTHER" id="PTHR47505">
    <property type="entry name" value="DNA UTILIZATION PROTEIN YHGH"/>
    <property type="match status" value="1"/>
</dbReference>
<comment type="similarity">
    <text evidence="1">Belongs to the ComF/GntX family.</text>
</comment>
<evidence type="ECO:0000259" key="2">
    <source>
        <dbReference type="Pfam" id="PF00156"/>
    </source>
</evidence>
<evidence type="ECO:0000313" key="4">
    <source>
        <dbReference type="Proteomes" id="UP001596122"/>
    </source>
</evidence>
<keyword evidence="4" id="KW-1185">Reference proteome</keyword>
<organism evidence="3 4">
    <name type="scientific">Aquipuribacter nitratireducens</name>
    <dbReference type="NCBI Taxonomy" id="650104"/>
    <lineage>
        <taxon>Bacteria</taxon>
        <taxon>Bacillati</taxon>
        <taxon>Actinomycetota</taxon>
        <taxon>Actinomycetes</taxon>
        <taxon>Micrococcales</taxon>
        <taxon>Intrasporangiaceae</taxon>
        <taxon>Aquipuribacter</taxon>
    </lineage>
</organism>
<name>A0ABW0GLP2_9MICO</name>
<comment type="caution">
    <text evidence="3">The sequence shown here is derived from an EMBL/GenBank/DDBJ whole genome shotgun (WGS) entry which is preliminary data.</text>
</comment>
<evidence type="ECO:0000313" key="3">
    <source>
        <dbReference type="EMBL" id="MFC5380287.1"/>
    </source>
</evidence>
<accession>A0ABW0GLP2</accession>
<dbReference type="InterPro" id="IPR000836">
    <property type="entry name" value="PRTase_dom"/>
</dbReference>
<evidence type="ECO:0000256" key="1">
    <source>
        <dbReference type="ARBA" id="ARBA00008007"/>
    </source>
</evidence>
<dbReference type="Proteomes" id="UP001596122">
    <property type="component" value="Unassembled WGS sequence"/>
</dbReference>
<dbReference type="InterPro" id="IPR051910">
    <property type="entry name" value="ComF/GntX_DNA_util-trans"/>
</dbReference>
<dbReference type="EMBL" id="JBHSLD010000006">
    <property type="protein sequence ID" value="MFC5380287.1"/>
    <property type="molecule type" value="Genomic_DNA"/>
</dbReference>
<proteinExistence type="inferred from homology"/>
<dbReference type="InterPro" id="IPR029057">
    <property type="entry name" value="PRTase-like"/>
</dbReference>
<protein>
    <submittedName>
        <fullName evidence="3">ComF family protein</fullName>
    </submittedName>
</protein>
<dbReference type="Gene3D" id="3.40.50.2020">
    <property type="match status" value="1"/>
</dbReference>
<sequence length="249" mass="25036">MGRGEGTVGGSLLAGLDGVVRVLLPVSCPGCGCPDVVVCPSCRHRVLSGPALHRILVDGTPAVASASWRGPAAGLVGGLKERGRTDVLDVLAAALARAVALLLWPAEGGPRHDAGPPVPPVLPGAGGPVLLVPPPATWRAVVRRRDRPGERLAGHAADRLRRAGADVVAVPALALRRRVVDQAGLGRVAREQNLTGAHRLRPGLGGVVAGRDVVVVDDVVTSGATAVEAGATLRAAGARVVGTASVAHA</sequence>
<reference evidence="4" key="1">
    <citation type="journal article" date="2019" name="Int. J. Syst. Evol. Microbiol.">
        <title>The Global Catalogue of Microorganisms (GCM) 10K type strain sequencing project: providing services to taxonomists for standard genome sequencing and annotation.</title>
        <authorList>
            <consortium name="The Broad Institute Genomics Platform"/>
            <consortium name="The Broad Institute Genome Sequencing Center for Infectious Disease"/>
            <person name="Wu L."/>
            <person name="Ma J."/>
        </authorList>
    </citation>
    <scope>NUCLEOTIDE SEQUENCE [LARGE SCALE GENOMIC DNA]</scope>
    <source>
        <strain evidence="4">CCUG 43114</strain>
    </source>
</reference>